<dbReference type="EMBL" id="AGQS02004534">
    <property type="protein sequence ID" value="KYF43971.1"/>
    <property type="molecule type" value="Genomic_DNA"/>
</dbReference>
<reference evidence="1 2" key="1">
    <citation type="journal article" date="2016" name="Nat. Commun.">
        <title>Local admixture of amplified and diversified secreted pathogenesis determinants shapes mosaic Toxoplasma gondii genomes.</title>
        <authorList>
            <person name="Lorenzi H."/>
            <person name="Khan A."/>
            <person name="Behnke M.S."/>
            <person name="Namasivayam S."/>
            <person name="Swapna L.S."/>
            <person name="Hadjithomas M."/>
            <person name="Karamycheva S."/>
            <person name="Pinney D."/>
            <person name="Brunk B.P."/>
            <person name="Ajioka J.W."/>
            <person name="Ajzenberg D."/>
            <person name="Boothroyd J.C."/>
            <person name="Boyle J.P."/>
            <person name="Darde M.L."/>
            <person name="Diaz-Miranda M.A."/>
            <person name="Dubey J.P."/>
            <person name="Fritz H.M."/>
            <person name="Gennari S.M."/>
            <person name="Gregory B.D."/>
            <person name="Kim K."/>
            <person name="Saeij J.P."/>
            <person name="Su C."/>
            <person name="White M.W."/>
            <person name="Zhu X.Q."/>
            <person name="Howe D.K."/>
            <person name="Rosenthal B.M."/>
            <person name="Grigg M.E."/>
            <person name="Parkinson J."/>
            <person name="Liu L."/>
            <person name="Kissinger J.C."/>
            <person name="Roos D.S."/>
            <person name="Sibley L.D."/>
        </authorList>
    </citation>
    <scope>NUCLEOTIDE SEQUENCE [LARGE SCALE GENOMIC DNA]</scope>
    <source>
        <strain evidence="1 2">ARI</strain>
    </source>
</reference>
<feature type="non-terminal residue" evidence="1">
    <location>
        <position position="11"/>
    </location>
</feature>
<organism evidence="1 2">
    <name type="scientific">Toxoplasma gondii ARI</name>
    <dbReference type="NCBI Taxonomy" id="1074872"/>
    <lineage>
        <taxon>Eukaryota</taxon>
        <taxon>Sar</taxon>
        <taxon>Alveolata</taxon>
        <taxon>Apicomplexa</taxon>
        <taxon>Conoidasida</taxon>
        <taxon>Coccidia</taxon>
        <taxon>Eucoccidiorida</taxon>
        <taxon>Eimeriorina</taxon>
        <taxon>Sarcocystidae</taxon>
        <taxon>Toxoplasma</taxon>
    </lineage>
</organism>
<comment type="caution">
    <text evidence="1">The sequence shown here is derived from an EMBL/GenBank/DDBJ whole genome shotgun (WGS) entry which is preliminary data.</text>
</comment>
<protein>
    <submittedName>
        <fullName evidence="1">V-type ATPase, D subunit protein</fullName>
    </submittedName>
</protein>
<name>A0A139XYV1_TOXGO</name>
<evidence type="ECO:0000313" key="1">
    <source>
        <dbReference type="EMBL" id="KYF43971.1"/>
    </source>
</evidence>
<evidence type="ECO:0000313" key="2">
    <source>
        <dbReference type="Proteomes" id="UP000074247"/>
    </source>
</evidence>
<gene>
    <name evidence="1" type="ORF">TGARI_281920A</name>
</gene>
<accession>A0A139XYV1</accession>
<proteinExistence type="predicted"/>
<sequence>MPQDIRPAPNR</sequence>
<dbReference type="Proteomes" id="UP000074247">
    <property type="component" value="Unassembled WGS sequence"/>
</dbReference>
<dbReference type="VEuPathDB" id="ToxoDB:TGARI_281920A"/>